<evidence type="ECO:0000313" key="2">
    <source>
        <dbReference type="EMBL" id="RRT67548.1"/>
    </source>
</evidence>
<feature type="compositionally biased region" description="Basic residues" evidence="1">
    <location>
        <begin position="46"/>
        <end position="79"/>
    </location>
</feature>
<organism evidence="2 3">
    <name type="scientific">Ensete ventricosum</name>
    <name type="common">Abyssinian banana</name>
    <name type="synonym">Musa ensete</name>
    <dbReference type="NCBI Taxonomy" id="4639"/>
    <lineage>
        <taxon>Eukaryota</taxon>
        <taxon>Viridiplantae</taxon>
        <taxon>Streptophyta</taxon>
        <taxon>Embryophyta</taxon>
        <taxon>Tracheophyta</taxon>
        <taxon>Spermatophyta</taxon>
        <taxon>Magnoliopsida</taxon>
        <taxon>Liliopsida</taxon>
        <taxon>Zingiberales</taxon>
        <taxon>Musaceae</taxon>
        <taxon>Ensete</taxon>
    </lineage>
</organism>
<sequence length="122" mass="14062">MTKIIWNRPGVSNGGELGDLGLIQRGAERGRRGITAVPTFSPRSRFLSRRRQRRSVGVRSLPKLRKKRRRGGRRVKTRTIRVWERDCGNGKGGSLEYPEQSPSHLQSRRGERDRDERDEQGK</sequence>
<proteinExistence type="predicted"/>
<dbReference type="AlphaFoldDB" id="A0A426ZU99"/>
<name>A0A426ZU99_ENSVE</name>
<feature type="compositionally biased region" description="Basic and acidic residues" evidence="1">
    <location>
        <begin position="108"/>
        <end position="122"/>
    </location>
</feature>
<protein>
    <submittedName>
        <fullName evidence="2">Uncharacterized protein</fullName>
    </submittedName>
</protein>
<feature type="region of interest" description="Disordered" evidence="1">
    <location>
        <begin position="46"/>
        <end position="122"/>
    </location>
</feature>
<accession>A0A426ZU99</accession>
<dbReference type="EMBL" id="AMZH03005003">
    <property type="protein sequence ID" value="RRT67548.1"/>
    <property type="molecule type" value="Genomic_DNA"/>
</dbReference>
<gene>
    <name evidence="2" type="ORF">B296_00014856</name>
</gene>
<evidence type="ECO:0000313" key="3">
    <source>
        <dbReference type="Proteomes" id="UP000287651"/>
    </source>
</evidence>
<dbReference type="Proteomes" id="UP000287651">
    <property type="component" value="Unassembled WGS sequence"/>
</dbReference>
<reference evidence="2 3" key="1">
    <citation type="journal article" date="2014" name="Agronomy (Basel)">
        <title>A Draft Genome Sequence for Ensete ventricosum, the Drought-Tolerant Tree Against Hunger.</title>
        <authorList>
            <person name="Harrison J."/>
            <person name="Moore K.A."/>
            <person name="Paszkiewicz K."/>
            <person name="Jones T."/>
            <person name="Grant M."/>
            <person name="Ambacheew D."/>
            <person name="Muzemil S."/>
            <person name="Studholme D.J."/>
        </authorList>
    </citation>
    <scope>NUCLEOTIDE SEQUENCE [LARGE SCALE GENOMIC DNA]</scope>
</reference>
<comment type="caution">
    <text evidence="2">The sequence shown here is derived from an EMBL/GenBank/DDBJ whole genome shotgun (WGS) entry which is preliminary data.</text>
</comment>
<evidence type="ECO:0000256" key="1">
    <source>
        <dbReference type="SAM" id="MobiDB-lite"/>
    </source>
</evidence>